<dbReference type="InterPro" id="IPR003594">
    <property type="entry name" value="HATPase_dom"/>
</dbReference>
<dbReference type="InterPro" id="IPR036890">
    <property type="entry name" value="HATPase_C_sf"/>
</dbReference>
<dbReference type="RefSeq" id="WP_114075532.1">
    <property type="nucleotide sequence ID" value="NZ_CP030918.1"/>
</dbReference>
<gene>
    <name evidence="3" type="ORF">DRW48_05515</name>
</gene>
<name>A0A344PIK8_9RHOB</name>
<organism evidence="3 4">
    <name type="scientific">Paracoccus suum</name>
    <dbReference type="NCBI Taxonomy" id="2259340"/>
    <lineage>
        <taxon>Bacteria</taxon>
        <taxon>Pseudomonadati</taxon>
        <taxon>Pseudomonadota</taxon>
        <taxon>Alphaproteobacteria</taxon>
        <taxon>Rhodobacterales</taxon>
        <taxon>Paracoccaceae</taxon>
        <taxon>Paracoccus</taxon>
    </lineage>
</organism>
<keyword evidence="3" id="KW-0547">Nucleotide-binding</keyword>
<dbReference type="Gene3D" id="3.30.565.10">
    <property type="entry name" value="Histidine kinase-like ATPase, C-terminal domain"/>
    <property type="match status" value="1"/>
</dbReference>
<accession>A0A344PIK8</accession>
<dbReference type="Pfam" id="PF13581">
    <property type="entry name" value="HATPase_c_2"/>
    <property type="match status" value="1"/>
</dbReference>
<sequence>MRSRSTGYRRPPRVPFPPLHEVPSELLAPGSGGGPFCRALRPEPLEIRSTLIEMRSRFADPYGEDLVGKLELVIAEILNNIAEHGVEVIAREAGSENPGAAGRVHLSIAHAEGGLFCIVCDDGDAVPGNCFIPGTLPRSAHGPVETLPEGGFGWPLICEITEQLYYRPDAGHNVLAFLVPKVGPPAAA</sequence>
<feature type="region of interest" description="Disordered" evidence="1">
    <location>
        <begin position="1"/>
        <end position="22"/>
    </location>
</feature>
<dbReference type="KEGG" id="pars:DRW48_05515"/>
<evidence type="ECO:0000259" key="2">
    <source>
        <dbReference type="Pfam" id="PF13581"/>
    </source>
</evidence>
<keyword evidence="4" id="KW-1185">Reference proteome</keyword>
<reference evidence="4" key="1">
    <citation type="submission" date="2018-07" db="EMBL/GenBank/DDBJ databases">
        <title>Genome sequencing of Paracoccus sp. SC2-6.</title>
        <authorList>
            <person name="Heo J."/>
            <person name="Kim S.-J."/>
            <person name="Kwon S.-W."/>
        </authorList>
    </citation>
    <scope>NUCLEOTIDE SEQUENCE [LARGE SCALE GENOMIC DNA]</scope>
    <source>
        <strain evidence="4">SC2-6</strain>
    </source>
</reference>
<evidence type="ECO:0000256" key="1">
    <source>
        <dbReference type="SAM" id="MobiDB-lite"/>
    </source>
</evidence>
<dbReference type="GO" id="GO:0005524">
    <property type="term" value="F:ATP binding"/>
    <property type="evidence" value="ECO:0007669"/>
    <property type="project" value="UniProtKB-KW"/>
</dbReference>
<keyword evidence="3" id="KW-0067">ATP-binding</keyword>
<evidence type="ECO:0000313" key="3">
    <source>
        <dbReference type="EMBL" id="AXC49213.1"/>
    </source>
</evidence>
<dbReference type="AlphaFoldDB" id="A0A344PIK8"/>
<feature type="domain" description="Histidine kinase/HSP90-like ATPase" evidence="2">
    <location>
        <begin position="63"/>
        <end position="175"/>
    </location>
</feature>
<dbReference type="SUPFAM" id="SSF55874">
    <property type="entry name" value="ATPase domain of HSP90 chaperone/DNA topoisomerase II/histidine kinase"/>
    <property type="match status" value="1"/>
</dbReference>
<dbReference type="Proteomes" id="UP000252023">
    <property type="component" value="Chromosome"/>
</dbReference>
<dbReference type="EMBL" id="CP030918">
    <property type="protein sequence ID" value="AXC49213.1"/>
    <property type="molecule type" value="Genomic_DNA"/>
</dbReference>
<dbReference type="CDD" id="cd16936">
    <property type="entry name" value="HATPase_RsbW-like"/>
    <property type="match status" value="1"/>
</dbReference>
<protein>
    <submittedName>
        <fullName evidence="3">ATP-binding protein</fullName>
    </submittedName>
</protein>
<dbReference type="OrthoDB" id="9792240at2"/>
<proteinExistence type="predicted"/>
<evidence type="ECO:0000313" key="4">
    <source>
        <dbReference type="Proteomes" id="UP000252023"/>
    </source>
</evidence>